<dbReference type="SUPFAM" id="SSF51905">
    <property type="entry name" value="FAD/NAD(P)-binding domain"/>
    <property type="match status" value="1"/>
</dbReference>
<evidence type="ECO:0000256" key="6">
    <source>
        <dbReference type="ARBA" id="ARBA00023002"/>
    </source>
</evidence>
<protein>
    <submittedName>
        <fullName evidence="12">FAD-dependent oxidoreductase</fullName>
    </submittedName>
</protein>
<feature type="domain" description="Pyridine nucleotide-disulphide oxidoreductase dimerisation" evidence="10">
    <location>
        <begin position="360"/>
        <end position="464"/>
    </location>
</feature>
<dbReference type="PRINTS" id="PR00368">
    <property type="entry name" value="FADPNR"/>
</dbReference>
<evidence type="ECO:0000256" key="9">
    <source>
        <dbReference type="RuleBase" id="RU003691"/>
    </source>
</evidence>
<organism evidence="12 13">
    <name type="scientific">Microbacterium lacus</name>
    <dbReference type="NCBI Taxonomy" id="415217"/>
    <lineage>
        <taxon>Bacteria</taxon>
        <taxon>Bacillati</taxon>
        <taxon>Actinomycetota</taxon>
        <taxon>Actinomycetes</taxon>
        <taxon>Micrococcales</taxon>
        <taxon>Microbacteriaceae</taxon>
        <taxon>Microbacterium</taxon>
    </lineage>
</organism>
<keyword evidence="7" id="KW-1015">Disulfide bond</keyword>
<keyword evidence="5" id="KW-0521">NADP</keyword>
<dbReference type="InterPro" id="IPR016156">
    <property type="entry name" value="FAD/NAD-linked_Rdtase_dimer_sf"/>
</dbReference>
<dbReference type="PIRSF" id="PIRSF000350">
    <property type="entry name" value="Mercury_reductase_MerA"/>
    <property type="match status" value="1"/>
</dbReference>
<evidence type="ECO:0000256" key="1">
    <source>
        <dbReference type="ARBA" id="ARBA00001974"/>
    </source>
</evidence>
<keyword evidence="6 9" id="KW-0560">Oxidoreductase</keyword>
<reference evidence="12 13" key="1">
    <citation type="journal article" date="2019" name="Int. J. Syst. Evol. Microbiol.">
        <title>The Global Catalogue of Microorganisms (GCM) 10K type strain sequencing project: providing services to taxonomists for standard genome sequencing and annotation.</title>
        <authorList>
            <consortium name="The Broad Institute Genomics Platform"/>
            <consortium name="The Broad Institute Genome Sequencing Center for Infectious Disease"/>
            <person name="Wu L."/>
            <person name="Ma J."/>
        </authorList>
    </citation>
    <scope>NUCLEOTIDE SEQUENCE [LARGE SCALE GENOMIC DNA]</scope>
    <source>
        <strain evidence="12 13">JCM 15575</strain>
    </source>
</reference>
<gene>
    <name evidence="12" type="ORF">GCM10009807_29260</name>
</gene>
<dbReference type="RefSeq" id="WP_344055618.1">
    <property type="nucleotide sequence ID" value="NZ_BAAAPK010000001.1"/>
</dbReference>
<feature type="domain" description="FAD/NAD(P)-binding" evidence="11">
    <location>
        <begin position="23"/>
        <end position="336"/>
    </location>
</feature>
<evidence type="ECO:0000256" key="7">
    <source>
        <dbReference type="ARBA" id="ARBA00023157"/>
    </source>
</evidence>
<evidence type="ECO:0000259" key="10">
    <source>
        <dbReference type="Pfam" id="PF02852"/>
    </source>
</evidence>
<dbReference type="Gene3D" id="3.30.390.30">
    <property type="match status" value="1"/>
</dbReference>
<dbReference type="PANTHER" id="PTHR43014:SF2">
    <property type="entry name" value="MERCURIC REDUCTASE"/>
    <property type="match status" value="1"/>
</dbReference>
<dbReference type="EMBL" id="BAAAPK010000001">
    <property type="protein sequence ID" value="GAA1683583.1"/>
    <property type="molecule type" value="Genomic_DNA"/>
</dbReference>
<dbReference type="InterPro" id="IPR036188">
    <property type="entry name" value="FAD/NAD-bd_sf"/>
</dbReference>
<keyword evidence="3 9" id="KW-0285">Flavoprotein</keyword>
<evidence type="ECO:0000256" key="3">
    <source>
        <dbReference type="ARBA" id="ARBA00022630"/>
    </source>
</evidence>
<dbReference type="PROSITE" id="PS00076">
    <property type="entry name" value="PYRIDINE_REDOX_1"/>
    <property type="match status" value="1"/>
</dbReference>
<dbReference type="Gene3D" id="3.50.50.60">
    <property type="entry name" value="FAD/NAD(P)-binding domain"/>
    <property type="match status" value="2"/>
</dbReference>
<comment type="similarity">
    <text evidence="2 9">Belongs to the class-I pyridine nucleotide-disulfide oxidoreductase family.</text>
</comment>
<evidence type="ECO:0000313" key="12">
    <source>
        <dbReference type="EMBL" id="GAA1683583.1"/>
    </source>
</evidence>
<name>A0ABN2H8V7_9MICO</name>
<dbReference type="Proteomes" id="UP001500596">
    <property type="component" value="Unassembled WGS sequence"/>
</dbReference>
<evidence type="ECO:0000256" key="4">
    <source>
        <dbReference type="ARBA" id="ARBA00022827"/>
    </source>
</evidence>
<keyword evidence="8 9" id="KW-0676">Redox-active center</keyword>
<comment type="cofactor">
    <cofactor evidence="1">
        <name>FAD</name>
        <dbReference type="ChEBI" id="CHEBI:57692"/>
    </cofactor>
</comment>
<sequence>MSAPTRRSPRPLSADEAGAARWDLIVIGAGSAGLVAAKSAAVLGARVLLIEAGSFGGECLHTGCVPSKSLIAAAHAAHAARTAGRFGVHAGQVRVDFGHVMDHVRGAIAAIQPVDSPDALARAGVFTLAGRARFEDEKSLSVDGRRLRFGDAVIATGSAPVLPDVRGADAVEILTNETFWNLQELPERLLVLGGGAVGCELAQAMARLGSAVTLVHRGPRLLPREDPAASALVREALRADGVDVHLQASVQELHGAHGDGSSGGTAQLSTGAQVRFDRILAALGRRAVTAGLGLEAAGVAVDDSGAIAVDGALRTSNPRIRAAGDVTPLPRFTHTAGVFGSTAATNAVLGLSRAADLDVVPRVTFTAPEVGAVGVSPEEARTRGFRVLVHEHRDLDRAIAEGDTAGRTTIIVDRRGRIRGASIVGPRAGEALAEYTTAMRAGLTATRLATTTHAYPTYADAGWNAVVAEAQRGLRSGALRRGIRLLAGLHRRRRSRTS</sequence>
<dbReference type="InterPro" id="IPR012999">
    <property type="entry name" value="Pyr_OxRdtase_I_AS"/>
</dbReference>
<dbReference type="InterPro" id="IPR004099">
    <property type="entry name" value="Pyr_nucl-diS_OxRdtase_dimer"/>
</dbReference>
<dbReference type="InterPro" id="IPR023753">
    <property type="entry name" value="FAD/NAD-binding_dom"/>
</dbReference>
<comment type="caution">
    <text evidence="12">The sequence shown here is derived from an EMBL/GenBank/DDBJ whole genome shotgun (WGS) entry which is preliminary data.</text>
</comment>
<accession>A0ABN2H8V7</accession>
<keyword evidence="13" id="KW-1185">Reference proteome</keyword>
<dbReference type="Pfam" id="PF07992">
    <property type="entry name" value="Pyr_redox_2"/>
    <property type="match status" value="1"/>
</dbReference>
<evidence type="ECO:0000313" key="13">
    <source>
        <dbReference type="Proteomes" id="UP001500596"/>
    </source>
</evidence>
<evidence type="ECO:0000256" key="5">
    <source>
        <dbReference type="ARBA" id="ARBA00022857"/>
    </source>
</evidence>
<evidence type="ECO:0000256" key="2">
    <source>
        <dbReference type="ARBA" id="ARBA00007532"/>
    </source>
</evidence>
<dbReference type="PRINTS" id="PR00411">
    <property type="entry name" value="PNDRDTASEI"/>
</dbReference>
<keyword evidence="4 9" id="KW-0274">FAD</keyword>
<proteinExistence type="inferred from homology"/>
<evidence type="ECO:0000256" key="8">
    <source>
        <dbReference type="ARBA" id="ARBA00023284"/>
    </source>
</evidence>
<evidence type="ECO:0000259" key="11">
    <source>
        <dbReference type="Pfam" id="PF07992"/>
    </source>
</evidence>
<dbReference type="SUPFAM" id="SSF55424">
    <property type="entry name" value="FAD/NAD-linked reductases, dimerisation (C-terminal) domain"/>
    <property type="match status" value="1"/>
</dbReference>
<dbReference type="PANTHER" id="PTHR43014">
    <property type="entry name" value="MERCURIC REDUCTASE"/>
    <property type="match status" value="1"/>
</dbReference>
<dbReference type="InterPro" id="IPR001100">
    <property type="entry name" value="Pyr_nuc-diS_OxRdtase"/>
</dbReference>
<dbReference type="Pfam" id="PF02852">
    <property type="entry name" value="Pyr_redox_dim"/>
    <property type="match status" value="1"/>
</dbReference>